<keyword evidence="4" id="KW-1185">Reference proteome</keyword>
<dbReference type="InterPro" id="IPR001584">
    <property type="entry name" value="Integrase_cat-core"/>
</dbReference>
<dbReference type="Pfam" id="PF13276">
    <property type="entry name" value="HTH_21"/>
    <property type="match status" value="1"/>
</dbReference>
<dbReference type="Pfam" id="PF00665">
    <property type="entry name" value="rve"/>
    <property type="match status" value="1"/>
</dbReference>
<dbReference type="NCBIfam" id="NF033516">
    <property type="entry name" value="transpos_IS3"/>
    <property type="match status" value="1"/>
</dbReference>
<dbReference type="Pfam" id="PF13333">
    <property type="entry name" value="rve_2"/>
    <property type="match status" value="1"/>
</dbReference>
<name>A0ABT3X3B3_9BACL</name>
<evidence type="ECO:0000313" key="3">
    <source>
        <dbReference type="EMBL" id="MCX7570055.1"/>
    </source>
</evidence>
<dbReference type="PROSITE" id="PS50994">
    <property type="entry name" value="INTEGRASE"/>
    <property type="match status" value="1"/>
</dbReference>
<reference evidence="3 4" key="1">
    <citation type="submission" date="2022-11" db="EMBL/GenBank/DDBJ databases">
        <title>Study of microbial diversity in lake waters.</title>
        <authorList>
            <person name="Zhang J."/>
        </authorList>
    </citation>
    <scope>NUCLEOTIDE SEQUENCE [LARGE SCALE GENOMIC DNA]</scope>
    <source>
        <strain evidence="3 4">DT12</strain>
    </source>
</reference>
<protein>
    <submittedName>
        <fullName evidence="3">IS3 family transposase</fullName>
    </submittedName>
</protein>
<dbReference type="InterPro" id="IPR025948">
    <property type="entry name" value="HTH-like_dom"/>
</dbReference>
<dbReference type="PANTHER" id="PTHR46889:SF4">
    <property type="entry name" value="TRANSPOSASE INSO FOR INSERTION SEQUENCE ELEMENT IS911B-RELATED"/>
    <property type="match status" value="1"/>
</dbReference>
<dbReference type="SUPFAM" id="SSF53098">
    <property type="entry name" value="Ribonuclease H-like"/>
    <property type="match status" value="1"/>
</dbReference>
<sequence>MEELKHQFSITELCKALKVSRSGYYKYLERKCQPDKNQALKNMIQSIYQRRKGTYGYRRIQWDLQRKYDMQVNHKRVYRLMKQMGLASVIRRKYRYKAYTMAAAGERTADNLLNRDFRATGPNQKWVTDVTQIRVGGKKMYLSVILDLFNNEVIAYHTSHRNDNPLVLNTVRKALKKRKDVYQTILHSDRGYQYTSHEYHDLLTKRQLRCSMSRKGNCLDNACIESFFSHLKSEALYPYHIQDLEEAQKRIVQFMRFYNEQRVQLKLNKLTPVEYRRQLAA</sequence>
<evidence type="ECO:0000256" key="1">
    <source>
        <dbReference type="ARBA" id="ARBA00002286"/>
    </source>
</evidence>
<organism evidence="3 4">
    <name type="scientific">Tumebacillus lacus</name>
    <dbReference type="NCBI Taxonomy" id="2995335"/>
    <lineage>
        <taxon>Bacteria</taxon>
        <taxon>Bacillati</taxon>
        <taxon>Bacillota</taxon>
        <taxon>Bacilli</taxon>
        <taxon>Bacillales</taxon>
        <taxon>Alicyclobacillaceae</taxon>
        <taxon>Tumebacillus</taxon>
    </lineage>
</organism>
<gene>
    <name evidence="3" type="ORF">OS242_08765</name>
</gene>
<dbReference type="RefSeq" id="WP_267151298.1">
    <property type="nucleotide sequence ID" value="NZ_JAPMLT010000003.1"/>
</dbReference>
<dbReference type="InterPro" id="IPR050900">
    <property type="entry name" value="Transposase_IS3/IS150/IS904"/>
</dbReference>
<comment type="function">
    <text evidence="1">Involved in the transposition of the insertion sequence.</text>
</comment>
<dbReference type="EMBL" id="JAPMLT010000003">
    <property type="protein sequence ID" value="MCX7570055.1"/>
    <property type="molecule type" value="Genomic_DNA"/>
</dbReference>
<proteinExistence type="predicted"/>
<dbReference type="InterPro" id="IPR012337">
    <property type="entry name" value="RNaseH-like_sf"/>
</dbReference>
<accession>A0ABT3X3B3</accession>
<comment type="caution">
    <text evidence="3">The sequence shown here is derived from an EMBL/GenBank/DDBJ whole genome shotgun (WGS) entry which is preliminary data.</text>
</comment>
<evidence type="ECO:0000259" key="2">
    <source>
        <dbReference type="PROSITE" id="PS50994"/>
    </source>
</evidence>
<evidence type="ECO:0000313" key="4">
    <source>
        <dbReference type="Proteomes" id="UP001208017"/>
    </source>
</evidence>
<dbReference type="InterPro" id="IPR048020">
    <property type="entry name" value="Transpos_IS3"/>
</dbReference>
<feature type="domain" description="Integrase catalytic" evidence="2">
    <location>
        <begin position="118"/>
        <end position="280"/>
    </location>
</feature>
<dbReference type="Proteomes" id="UP001208017">
    <property type="component" value="Unassembled WGS sequence"/>
</dbReference>
<dbReference type="Gene3D" id="3.30.420.10">
    <property type="entry name" value="Ribonuclease H-like superfamily/Ribonuclease H"/>
    <property type="match status" value="1"/>
</dbReference>
<dbReference type="PANTHER" id="PTHR46889">
    <property type="entry name" value="TRANSPOSASE INSF FOR INSERTION SEQUENCE IS3B-RELATED"/>
    <property type="match status" value="1"/>
</dbReference>
<dbReference type="InterPro" id="IPR036397">
    <property type="entry name" value="RNaseH_sf"/>
</dbReference>